<protein>
    <submittedName>
        <fullName evidence="1">Uncharacterized protein</fullName>
    </submittedName>
</protein>
<comment type="caution">
    <text evidence="1">The sequence shown here is derived from an EMBL/GenBank/DDBJ whole genome shotgun (WGS) entry which is preliminary data.</text>
</comment>
<dbReference type="Proteomes" id="UP000805193">
    <property type="component" value="Unassembled WGS sequence"/>
</dbReference>
<keyword evidence="2" id="KW-1185">Reference proteome</keyword>
<proteinExistence type="predicted"/>
<organism evidence="1 2">
    <name type="scientific">Ixodes persulcatus</name>
    <name type="common">Taiga tick</name>
    <dbReference type="NCBI Taxonomy" id="34615"/>
    <lineage>
        <taxon>Eukaryota</taxon>
        <taxon>Metazoa</taxon>
        <taxon>Ecdysozoa</taxon>
        <taxon>Arthropoda</taxon>
        <taxon>Chelicerata</taxon>
        <taxon>Arachnida</taxon>
        <taxon>Acari</taxon>
        <taxon>Parasitiformes</taxon>
        <taxon>Ixodida</taxon>
        <taxon>Ixodoidea</taxon>
        <taxon>Ixodidae</taxon>
        <taxon>Ixodinae</taxon>
        <taxon>Ixodes</taxon>
    </lineage>
</organism>
<dbReference type="EMBL" id="JABSTQ010009351">
    <property type="protein sequence ID" value="KAG0430123.1"/>
    <property type="molecule type" value="Genomic_DNA"/>
</dbReference>
<name>A0AC60Q9C1_IXOPE</name>
<sequence length="149" mass="16336">MRPLRSLPGRALLALSAVGLLRHHGEGSSVGLLLQTTVCVRIFSLMIMLFRLIRENLPASDIARKETNAEEKLEELSSNCATTRKAALVAGADPAAPESAKSFVMVNLDIVNSLLRLTKCCFDSQDDIQRAMKRRHTGQMHADYVPGGY</sequence>
<gene>
    <name evidence="1" type="ORF">HPB47_022989</name>
</gene>
<evidence type="ECO:0000313" key="1">
    <source>
        <dbReference type="EMBL" id="KAG0430123.1"/>
    </source>
</evidence>
<reference evidence="1 2" key="1">
    <citation type="journal article" date="2020" name="Cell">
        <title>Large-Scale Comparative Analyses of Tick Genomes Elucidate Their Genetic Diversity and Vector Capacities.</title>
        <authorList>
            <consortium name="Tick Genome and Microbiome Consortium (TIGMIC)"/>
            <person name="Jia N."/>
            <person name="Wang J."/>
            <person name="Shi W."/>
            <person name="Du L."/>
            <person name="Sun Y."/>
            <person name="Zhan W."/>
            <person name="Jiang J.F."/>
            <person name="Wang Q."/>
            <person name="Zhang B."/>
            <person name="Ji P."/>
            <person name="Bell-Sakyi L."/>
            <person name="Cui X.M."/>
            <person name="Yuan T.T."/>
            <person name="Jiang B.G."/>
            <person name="Yang W.F."/>
            <person name="Lam T.T."/>
            <person name="Chang Q.C."/>
            <person name="Ding S.J."/>
            <person name="Wang X.J."/>
            <person name="Zhu J.G."/>
            <person name="Ruan X.D."/>
            <person name="Zhao L."/>
            <person name="Wei J.T."/>
            <person name="Ye R.Z."/>
            <person name="Que T.C."/>
            <person name="Du C.H."/>
            <person name="Zhou Y.H."/>
            <person name="Cheng J.X."/>
            <person name="Dai P.F."/>
            <person name="Guo W.B."/>
            <person name="Han X.H."/>
            <person name="Huang E.J."/>
            <person name="Li L.F."/>
            <person name="Wei W."/>
            <person name="Gao Y.C."/>
            <person name="Liu J.Z."/>
            <person name="Shao H.Z."/>
            <person name="Wang X."/>
            <person name="Wang C.C."/>
            <person name="Yang T.C."/>
            <person name="Huo Q.B."/>
            <person name="Li W."/>
            <person name="Chen H.Y."/>
            <person name="Chen S.E."/>
            <person name="Zhou L.G."/>
            <person name="Ni X.B."/>
            <person name="Tian J.H."/>
            <person name="Sheng Y."/>
            <person name="Liu T."/>
            <person name="Pan Y.S."/>
            <person name="Xia L.Y."/>
            <person name="Li J."/>
            <person name="Zhao F."/>
            <person name="Cao W.C."/>
        </authorList>
    </citation>
    <scope>NUCLEOTIDE SEQUENCE [LARGE SCALE GENOMIC DNA]</scope>
    <source>
        <strain evidence="1">Iper-2018</strain>
    </source>
</reference>
<evidence type="ECO:0000313" key="2">
    <source>
        <dbReference type="Proteomes" id="UP000805193"/>
    </source>
</evidence>
<accession>A0AC60Q9C1</accession>